<dbReference type="HOGENOM" id="CLU_457994_0_0_1"/>
<feature type="region of interest" description="Disordered" evidence="10">
    <location>
        <begin position="1"/>
        <end position="99"/>
    </location>
</feature>
<dbReference type="STRING" id="43151.W5J7A9"/>
<proteinExistence type="predicted"/>
<dbReference type="GO" id="GO:0050681">
    <property type="term" value="F:nuclear androgen receptor binding"/>
    <property type="evidence" value="ECO:0007669"/>
    <property type="project" value="TreeGrafter"/>
</dbReference>
<dbReference type="Gene3D" id="1.10.8.810">
    <property type="entry name" value="Daxx helical bundle domain"/>
    <property type="match status" value="1"/>
</dbReference>
<dbReference type="eggNOG" id="ENOG502QRS6">
    <property type="taxonomic scope" value="Eukaryota"/>
</dbReference>
<dbReference type="InterPro" id="IPR046426">
    <property type="entry name" value="DAXX_histone-bd_sf"/>
</dbReference>
<feature type="compositionally biased region" description="Acidic residues" evidence="10">
    <location>
        <begin position="648"/>
        <end position="665"/>
    </location>
</feature>
<dbReference type="EMBL" id="ADMH02002093">
    <property type="protein sequence ID" value="ETN59278.1"/>
    <property type="molecule type" value="Genomic_DNA"/>
</dbReference>
<dbReference type="GO" id="GO:0003713">
    <property type="term" value="F:transcription coactivator activity"/>
    <property type="evidence" value="ECO:0007669"/>
    <property type="project" value="TreeGrafter"/>
</dbReference>
<evidence type="ECO:0000256" key="9">
    <source>
        <dbReference type="ARBA" id="ARBA00023242"/>
    </source>
</evidence>
<dbReference type="PANTHER" id="PTHR12766">
    <property type="entry name" value="DEATH DOMAIN-ASSOCIATED PROTEIN 6 DAXX"/>
    <property type="match status" value="1"/>
</dbReference>
<feature type="compositionally biased region" description="Low complexity" evidence="10">
    <location>
        <begin position="1"/>
        <end position="12"/>
    </location>
</feature>
<keyword evidence="7" id="KW-0175">Coiled coil</keyword>
<evidence type="ECO:0000256" key="7">
    <source>
        <dbReference type="ARBA" id="ARBA00023054"/>
    </source>
</evidence>
<dbReference type="GO" id="GO:0005694">
    <property type="term" value="C:chromosome"/>
    <property type="evidence" value="ECO:0007669"/>
    <property type="project" value="UniProtKB-SubCell"/>
</dbReference>
<dbReference type="AlphaFoldDB" id="W5J7A9"/>
<sequence>METASSSVIVLDSDSDSEGAPTRHGKRKSSVIKSVGAVKQPNGNGGPQHQQQSPTASDGKGVCGEPARKRIKPITVATNLSARGSPNGMCNNNNNNSAGQSENFGQISFSEDWEQEMKQYQRELNGQSRKRSTSSAPTAVVVLDDPPDNSHSPIRSGTTTTTTNDELERIDGRPLKVKQQATTAAKVEKNAIGPEFQQLLDACRKADPSKEMELLIQKRLIRYYEIVHPDFINSKSFKKAVAATVIDVQTHPNLVFLKLSGIVEELNARRKSRAILEVTTPTAATTTTTSTATTNGGSTVDGKDDSPSGQSNTTGKDTRKDQQIARLNRTLYCLKKRIQMLEEAEVDFNHDANSAYMMVQRYKKRAFDVYKKLCDITGESKDAHRLVKKPIYFQGTSYTEFNRTIQLFVNRTDSFPDFRDVLKCLQHCDQKYGYNLRREQMDRVAQDAFLQVGKLLQKRRKTDLYETVSYYANDATDPALADQKLQEKLDQNRKYYNKVGELIDRFAKAEANNEIEVFEDLPLPEDYPEAALTNATDKGDVKESKTEQMQPSSSSSSSVSASGTSSSNGNGGNSSSTSNSTSGTSKKDTSSNRTISAAVTADSTKVVNTDVTDSEDEDEDDEDEDDEEEDEEEDDEEQTTKENVQPDCFEDIVISDDEELLLPES</sequence>
<evidence type="ECO:0000256" key="2">
    <source>
        <dbReference type="ARBA" id="ARBA00004286"/>
    </source>
</evidence>
<dbReference type="Proteomes" id="UP000000673">
    <property type="component" value="Unassembled WGS sequence"/>
</dbReference>
<evidence type="ECO:0000256" key="6">
    <source>
        <dbReference type="ARBA" id="ARBA00022703"/>
    </source>
</evidence>
<evidence type="ECO:0000256" key="1">
    <source>
        <dbReference type="ARBA" id="ARBA00004123"/>
    </source>
</evidence>
<dbReference type="GO" id="GO:0005737">
    <property type="term" value="C:cytoplasm"/>
    <property type="evidence" value="ECO:0007669"/>
    <property type="project" value="UniProtKB-SubCell"/>
</dbReference>
<dbReference type="OMA" id="RTNTFPN"/>
<reference evidence="12" key="2">
    <citation type="submission" date="2010-05" db="EMBL/GenBank/DDBJ databases">
        <authorList>
            <person name="Almeida L.G."/>
            <person name="Nicolas M.F."/>
            <person name="Souza R.C."/>
            <person name="Vasconcelos A.T.R."/>
        </authorList>
    </citation>
    <scope>NUCLEOTIDE SEQUENCE</scope>
</reference>
<feature type="compositionally biased region" description="Acidic residues" evidence="10">
    <location>
        <begin position="612"/>
        <end position="637"/>
    </location>
</feature>
<evidence type="ECO:0000259" key="11">
    <source>
        <dbReference type="Pfam" id="PF20920"/>
    </source>
</evidence>
<keyword evidence="9" id="KW-0539">Nucleus</keyword>
<reference evidence="13" key="4">
    <citation type="submission" date="2015-06" db="UniProtKB">
        <authorList>
            <consortium name="EnsemblMetazoa"/>
        </authorList>
    </citation>
    <scope>IDENTIFICATION</scope>
</reference>
<dbReference type="GO" id="GO:0016605">
    <property type="term" value="C:PML body"/>
    <property type="evidence" value="ECO:0007669"/>
    <property type="project" value="TreeGrafter"/>
</dbReference>
<dbReference type="InterPro" id="IPR046378">
    <property type="entry name" value="DAXX_histone-bd"/>
</dbReference>
<dbReference type="GO" id="GO:0042393">
    <property type="term" value="F:histone binding"/>
    <property type="evidence" value="ECO:0007669"/>
    <property type="project" value="InterPro"/>
</dbReference>
<feature type="compositionally biased region" description="Polar residues" evidence="10">
    <location>
        <begin position="593"/>
        <end position="611"/>
    </location>
</feature>
<evidence type="ECO:0000256" key="3">
    <source>
        <dbReference type="ARBA" id="ARBA00004496"/>
    </source>
</evidence>
<evidence type="ECO:0000256" key="10">
    <source>
        <dbReference type="SAM" id="MobiDB-lite"/>
    </source>
</evidence>
<feature type="region of interest" description="Disordered" evidence="10">
    <location>
        <begin position="122"/>
        <end position="161"/>
    </location>
</feature>
<dbReference type="FunFam" id="1.20.58.2170:FF:000001">
    <property type="entry name" value="Death domain-associated protein 6"/>
    <property type="match status" value="1"/>
</dbReference>
<dbReference type="GO" id="GO:0003714">
    <property type="term" value="F:transcription corepressor activity"/>
    <property type="evidence" value="ECO:0007669"/>
    <property type="project" value="TreeGrafter"/>
</dbReference>
<keyword evidence="14" id="KW-1185">Reference proteome</keyword>
<dbReference type="EnsemblMetazoa" id="ADAC009093-RA">
    <property type="protein sequence ID" value="ADAC009093-PA"/>
    <property type="gene ID" value="ADAC009093"/>
</dbReference>
<evidence type="ECO:0000313" key="13">
    <source>
        <dbReference type="EnsemblMetazoa" id="ADAC009093-PA"/>
    </source>
</evidence>
<feature type="compositionally biased region" description="Basic and acidic residues" evidence="10">
    <location>
        <begin position="537"/>
        <end position="546"/>
    </location>
</feature>
<evidence type="ECO:0000256" key="8">
    <source>
        <dbReference type="ARBA" id="ARBA00023186"/>
    </source>
</evidence>
<dbReference type="GO" id="GO:0006915">
    <property type="term" value="P:apoptotic process"/>
    <property type="evidence" value="ECO:0007669"/>
    <property type="project" value="UniProtKB-KW"/>
</dbReference>
<keyword evidence="5" id="KW-0963">Cytoplasm</keyword>
<keyword evidence="4" id="KW-0158">Chromosome</keyword>
<keyword evidence="8" id="KW-0143">Chaperone</keyword>
<name>W5J7A9_ANODA</name>
<feature type="compositionally biased region" description="Low complexity" evidence="10">
    <location>
        <begin position="283"/>
        <end position="294"/>
    </location>
</feature>
<organism evidence="12">
    <name type="scientific">Anopheles darlingi</name>
    <name type="common">Mosquito</name>
    <dbReference type="NCBI Taxonomy" id="43151"/>
    <lineage>
        <taxon>Eukaryota</taxon>
        <taxon>Metazoa</taxon>
        <taxon>Ecdysozoa</taxon>
        <taxon>Arthropoda</taxon>
        <taxon>Hexapoda</taxon>
        <taxon>Insecta</taxon>
        <taxon>Pterygota</taxon>
        <taxon>Neoptera</taxon>
        <taxon>Endopterygota</taxon>
        <taxon>Diptera</taxon>
        <taxon>Nematocera</taxon>
        <taxon>Culicoidea</taxon>
        <taxon>Culicidae</taxon>
        <taxon>Anophelinae</taxon>
        <taxon>Anopheles</taxon>
    </lineage>
</organism>
<evidence type="ECO:0000256" key="5">
    <source>
        <dbReference type="ARBA" id="ARBA00022490"/>
    </source>
</evidence>
<feature type="region of interest" description="Disordered" evidence="10">
    <location>
        <begin position="534"/>
        <end position="665"/>
    </location>
</feature>
<keyword evidence="6" id="KW-0053">Apoptosis</keyword>
<feature type="domain" description="Daxx histone-binding" evidence="11">
    <location>
        <begin position="427"/>
        <end position="508"/>
    </location>
</feature>
<reference evidence="12 14" key="1">
    <citation type="journal article" date="2010" name="BMC Genomics">
        <title>Combination of measures distinguishes pre-miRNAs from other stem-loops in the genome of the newly sequenced Anopheles darlingi.</title>
        <authorList>
            <person name="Mendes N.D."/>
            <person name="Freitas A.T."/>
            <person name="Vasconcelos A.T."/>
            <person name="Sagot M.F."/>
        </authorList>
    </citation>
    <scope>NUCLEOTIDE SEQUENCE</scope>
</reference>
<dbReference type="PANTHER" id="PTHR12766:SF7">
    <property type="entry name" value="DEATH DOMAIN-ASSOCIATED PROTEIN 6"/>
    <property type="match status" value="1"/>
</dbReference>
<feature type="region of interest" description="Disordered" evidence="10">
    <location>
        <begin position="283"/>
        <end position="321"/>
    </location>
</feature>
<evidence type="ECO:0000313" key="12">
    <source>
        <dbReference type="EMBL" id="ETN59278.1"/>
    </source>
</evidence>
<reference evidence="12" key="3">
    <citation type="journal article" date="2013" name="Nucleic Acids Res.">
        <title>The genome of Anopheles darlingi, the main neotropical malaria vector.</title>
        <authorList>
            <person name="Marinotti O."/>
            <person name="Cerqueira G.C."/>
            <person name="de Almeida L.G."/>
            <person name="Ferro M.I."/>
            <person name="Loreto E.L."/>
            <person name="Zaha A."/>
            <person name="Teixeira S.M."/>
            <person name="Wespiser A.R."/>
            <person name="Almeida E Silva A."/>
            <person name="Schlindwein A.D."/>
            <person name="Pacheco A.C."/>
            <person name="Silva A.L."/>
            <person name="Graveley B.R."/>
            <person name="Walenz B.P."/>
            <person name="Lima Bde A."/>
            <person name="Ribeiro C.A."/>
            <person name="Nunes-Silva C.G."/>
            <person name="de Carvalho C.R."/>
            <person name="Soares C.M."/>
            <person name="de Menezes C.B."/>
            <person name="Matiolli C."/>
            <person name="Caffrey D."/>
            <person name="Araujo D.A."/>
            <person name="de Oliveira D.M."/>
            <person name="Golenbock D."/>
            <person name="Grisard E.C."/>
            <person name="Fantinatti-Garboggini F."/>
            <person name="de Carvalho F.M."/>
            <person name="Barcellos F.G."/>
            <person name="Prosdocimi F."/>
            <person name="May G."/>
            <person name="Azevedo Junior G.M."/>
            <person name="Guimaraes G.M."/>
            <person name="Goldman G.H."/>
            <person name="Padilha I.Q."/>
            <person name="Batista Jda S."/>
            <person name="Ferro J.A."/>
            <person name="Ribeiro J.M."/>
            <person name="Fietto J.L."/>
            <person name="Dabbas K.M."/>
            <person name="Cerdeira L."/>
            <person name="Agnez-Lima L.F."/>
            <person name="Brocchi M."/>
            <person name="de Carvalho M.O."/>
            <person name="Teixeira Mde M."/>
            <person name="Diniz Maia Mde M."/>
            <person name="Goldman M.H."/>
            <person name="Cruz Schneider M.P."/>
            <person name="Felipe M.S."/>
            <person name="Hungria M."/>
            <person name="Nicolas M.F."/>
            <person name="Pereira M."/>
            <person name="Montes M.A."/>
            <person name="Cantao M.E."/>
            <person name="Vincentz M."/>
            <person name="Rafael M.S."/>
            <person name="Silverman N."/>
            <person name="Stoco P.H."/>
            <person name="Souza R.C."/>
            <person name="Vicentini R."/>
            <person name="Gazzinelli R.T."/>
            <person name="Neves Rde O."/>
            <person name="Silva R."/>
            <person name="Astolfi-Filho S."/>
            <person name="Maciel T.E."/>
            <person name="Urmenyi T.P."/>
            <person name="Tadei W.P."/>
            <person name="Camargo E.P."/>
            <person name="de Vasconcelos A.T."/>
        </authorList>
    </citation>
    <scope>NUCLEOTIDE SEQUENCE</scope>
</reference>
<comment type="subcellular location">
    <subcellularLocation>
        <location evidence="2">Chromosome</location>
    </subcellularLocation>
    <subcellularLocation>
        <location evidence="3">Cytoplasm</location>
    </subcellularLocation>
    <subcellularLocation>
        <location evidence="1">Nucleus</location>
    </subcellularLocation>
</comment>
<dbReference type="CDD" id="cd13150">
    <property type="entry name" value="DAXX_histone_binding"/>
    <property type="match status" value="1"/>
</dbReference>
<feature type="compositionally biased region" description="Low complexity" evidence="10">
    <location>
        <begin position="552"/>
        <end position="584"/>
    </location>
</feature>
<dbReference type="Pfam" id="PF20920">
    <property type="entry name" value="DAXX_hist_bd"/>
    <property type="match status" value="1"/>
</dbReference>
<feature type="compositionally biased region" description="Polar residues" evidence="10">
    <location>
        <begin position="76"/>
        <end position="90"/>
    </location>
</feature>
<dbReference type="VEuPathDB" id="VectorBase:ADAR2_003239"/>
<evidence type="ECO:0000256" key="4">
    <source>
        <dbReference type="ARBA" id="ARBA00022454"/>
    </source>
</evidence>
<gene>
    <name evidence="12" type="ORF">AND_009093</name>
</gene>
<accession>W5J7A9</accession>
<dbReference type="VEuPathDB" id="VectorBase:ADAC009093"/>
<dbReference type="Gene3D" id="1.20.58.2170">
    <property type="match status" value="1"/>
</dbReference>
<evidence type="ECO:0000313" key="14">
    <source>
        <dbReference type="Proteomes" id="UP000000673"/>
    </source>
</evidence>
<protein>
    <recommendedName>
        <fullName evidence="11">Daxx histone-binding domain-containing protein</fullName>
    </recommendedName>
</protein>
<feature type="compositionally biased region" description="Polar residues" evidence="10">
    <location>
        <begin position="122"/>
        <end position="137"/>
    </location>
</feature>
<dbReference type="InterPro" id="IPR038298">
    <property type="entry name" value="Daxx_N_sf"/>
</dbReference>